<dbReference type="GO" id="GO:0048367">
    <property type="term" value="P:shoot system development"/>
    <property type="evidence" value="ECO:0007669"/>
    <property type="project" value="InterPro"/>
</dbReference>
<keyword evidence="2" id="KW-1185">Reference proteome</keyword>
<dbReference type="GO" id="GO:0048364">
    <property type="term" value="P:root development"/>
    <property type="evidence" value="ECO:0007669"/>
    <property type="project" value="InterPro"/>
</dbReference>
<dbReference type="Pfam" id="PF03087">
    <property type="entry name" value="BPS1"/>
    <property type="match status" value="1"/>
</dbReference>
<protein>
    <submittedName>
        <fullName evidence="1">Uncharacterized protein</fullName>
    </submittedName>
</protein>
<comment type="caution">
    <text evidence="1">The sequence shown here is derived from an EMBL/GenBank/DDBJ whole genome shotgun (WGS) entry which is preliminary data.</text>
</comment>
<dbReference type="InterPro" id="IPR004320">
    <property type="entry name" value="BPS1_pln"/>
</dbReference>
<proteinExistence type="predicted"/>
<evidence type="ECO:0000313" key="1">
    <source>
        <dbReference type="EMBL" id="KAG2549907.1"/>
    </source>
</evidence>
<dbReference type="EMBL" id="CM029053">
    <property type="protein sequence ID" value="KAG2549907.1"/>
    <property type="molecule type" value="Genomic_DNA"/>
</dbReference>
<name>A0A8T0NKF1_PANVG</name>
<dbReference type="Proteomes" id="UP000823388">
    <property type="component" value="Chromosome 9K"/>
</dbReference>
<dbReference type="PANTHER" id="PTHR33070">
    <property type="entry name" value="OS06G0725500 PROTEIN"/>
    <property type="match status" value="1"/>
</dbReference>
<accession>A0A8T0NKF1</accession>
<sequence length="260" mass="29327">MSFHLRSVSFPSKRCSNEAEVQDELQSLEASVSCRSATIEVMCDGLRRLGDVYSHIEEMIHLPSSQVCSIQQRKELDGELENSLELIDLCNAMQENFAELKTIIQDLLVVFRRGDDASAQAKIQSYICLVRKAMKQFKKTSKKTTCYKEGKLVRLLTKARLCNTTVLYFAPLPVRVAVAKLVTTPLARAARDAPSPLMPCCPATRRIARSIGRAHPSMRRSLLFPLCRPCFRMPAPEPRRPSLPSPPRVRVTNMALFMLF</sequence>
<evidence type="ECO:0000313" key="2">
    <source>
        <dbReference type="Proteomes" id="UP000823388"/>
    </source>
</evidence>
<gene>
    <name evidence="1" type="ORF">PVAP13_9KG272565</name>
</gene>
<dbReference type="PANTHER" id="PTHR33070:SF91">
    <property type="entry name" value="OS08G0551500 PROTEIN"/>
    <property type="match status" value="1"/>
</dbReference>
<dbReference type="AlphaFoldDB" id="A0A8T0NKF1"/>
<reference evidence="1" key="1">
    <citation type="submission" date="2020-05" db="EMBL/GenBank/DDBJ databases">
        <title>WGS assembly of Panicum virgatum.</title>
        <authorList>
            <person name="Lovell J.T."/>
            <person name="Jenkins J."/>
            <person name="Shu S."/>
            <person name="Juenger T.E."/>
            <person name="Schmutz J."/>
        </authorList>
    </citation>
    <scope>NUCLEOTIDE SEQUENCE</scope>
    <source>
        <strain evidence="1">AP13</strain>
    </source>
</reference>
<organism evidence="1 2">
    <name type="scientific">Panicum virgatum</name>
    <name type="common">Blackwell switchgrass</name>
    <dbReference type="NCBI Taxonomy" id="38727"/>
    <lineage>
        <taxon>Eukaryota</taxon>
        <taxon>Viridiplantae</taxon>
        <taxon>Streptophyta</taxon>
        <taxon>Embryophyta</taxon>
        <taxon>Tracheophyta</taxon>
        <taxon>Spermatophyta</taxon>
        <taxon>Magnoliopsida</taxon>
        <taxon>Liliopsida</taxon>
        <taxon>Poales</taxon>
        <taxon>Poaceae</taxon>
        <taxon>PACMAD clade</taxon>
        <taxon>Panicoideae</taxon>
        <taxon>Panicodae</taxon>
        <taxon>Paniceae</taxon>
        <taxon>Panicinae</taxon>
        <taxon>Panicum</taxon>
        <taxon>Panicum sect. Hiantes</taxon>
    </lineage>
</organism>